<evidence type="ECO:0000313" key="1">
    <source>
        <dbReference type="EMBL" id="BDS06460.1"/>
    </source>
</evidence>
<dbReference type="AlphaFoldDB" id="A0AAT9FKD2"/>
<dbReference type="EMBL" id="AP026866">
    <property type="protein sequence ID" value="BDS06460.1"/>
    <property type="molecule type" value="Genomic_DNA"/>
</dbReference>
<proteinExistence type="predicted"/>
<organism evidence="1">
    <name type="scientific">Oceaniferula spumae</name>
    <dbReference type="NCBI Taxonomy" id="2979115"/>
    <lineage>
        <taxon>Bacteria</taxon>
        <taxon>Pseudomonadati</taxon>
        <taxon>Verrucomicrobiota</taxon>
        <taxon>Verrucomicrobiia</taxon>
        <taxon>Verrucomicrobiales</taxon>
        <taxon>Verrucomicrobiaceae</taxon>
        <taxon>Oceaniferula</taxon>
    </lineage>
</organism>
<reference evidence="1" key="1">
    <citation type="submission" date="2024-07" db="EMBL/GenBank/DDBJ databases">
        <title>Complete genome sequence of Verrucomicrobiaceae bacterium NT6N.</title>
        <authorList>
            <person name="Huang C."/>
            <person name="Takami H."/>
            <person name="Hamasaki K."/>
        </authorList>
    </citation>
    <scope>NUCLEOTIDE SEQUENCE</scope>
    <source>
        <strain evidence="1">NT6N</strain>
    </source>
</reference>
<name>A0AAT9FKD2_9BACT</name>
<gene>
    <name evidence="1" type="ORF">NT6N_15000</name>
</gene>
<accession>A0AAT9FKD2</accession>
<protein>
    <recommendedName>
        <fullName evidence="2">Transposase</fullName>
    </recommendedName>
</protein>
<dbReference type="KEGG" id="osu:NT6N_15000"/>
<sequence>MGKKPWPLFFVDVIQAMTGIFLQHAKSILSLTHCARKEHQTVFIGKHDISIMFWNLL</sequence>
<evidence type="ECO:0008006" key="2">
    <source>
        <dbReference type="Google" id="ProtNLM"/>
    </source>
</evidence>